<dbReference type="GO" id="GO:0006355">
    <property type="term" value="P:regulation of DNA-templated transcription"/>
    <property type="evidence" value="ECO:0007669"/>
    <property type="project" value="InterPro"/>
</dbReference>
<dbReference type="GO" id="GO:0003677">
    <property type="term" value="F:DNA binding"/>
    <property type="evidence" value="ECO:0007669"/>
    <property type="project" value="InterPro"/>
</dbReference>
<dbReference type="InterPro" id="IPR013321">
    <property type="entry name" value="Arc_rbn_hlx_hlx"/>
</dbReference>
<dbReference type="Proteomes" id="UP000231070">
    <property type="component" value="Unassembled WGS sequence"/>
</dbReference>
<feature type="domain" description="Arc-like DNA binding" evidence="2">
    <location>
        <begin position="22"/>
        <end position="64"/>
    </location>
</feature>
<name>A0A2G9WZB5_9HYPH</name>
<dbReference type="Gene3D" id="1.10.1220.10">
    <property type="entry name" value="Met repressor-like"/>
    <property type="match status" value="1"/>
</dbReference>
<accession>A0A2G9WZB5</accession>
<evidence type="ECO:0000313" key="3">
    <source>
        <dbReference type="EMBL" id="PIO99652.1"/>
    </source>
</evidence>
<keyword evidence="1" id="KW-0175">Coiled coil</keyword>
<dbReference type="Pfam" id="PF03869">
    <property type="entry name" value="Arc"/>
    <property type="match status" value="1"/>
</dbReference>
<organism evidence="3 4">
    <name type="scientific">Pleomorphomonas carboxyditropha</name>
    <dbReference type="NCBI Taxonomy" id="2023338"/>
    <lineage>
        <taxon>Bacteria</taxon>
        <taxon>Pseudomonadati</taxon>
        <taxon>Pseudomonadota</taxon>
        <taxon>Alphaproteobacteria</taxon>
        <taxon>Hyphomicrobiales</taxon>
        <taxon>Pleomorphomonadaceae</taxon>
        <taxon>Pleomorphomonas</taxon>
    </lineage>
</organism>
<proteinExistence type="predicted"/>
<dbReference type="SUPFAM" id="SSF47598">
    <property type="entry name" value="Ribbon-helix-helix"/>
    <property type="match status" value="1"/>
</dbReference>
<comment type="caution">
    <text evidence="3">The sequence shown here is derived from an EMBL/GenBank/DDBJ whole genome shotgun (WGS) entry which is preliminary data.</text>
</comment>
<gene>
    <name evidence="3" type="ORF">CJ014_10130</name>
</gene>
<evidence type="ECO:0000313" key="4">
    <source>
        <dbReference type="Proteomes" id="UP000231070"/>
    </source>
</evidence>
<reference evidence="3 4" key="1">
    <citation type="submission" date="2017-08" db="EMBL/GenBank/DDBJ databases">
        <title>Pleomorphomonas carboxidotrophicus sp. nov., a new mesophilic hydrogenogenic carboxidotroph.</title>
        <authorList>
            <person name="Esquivel-Elizondo S."/>
            <person name="Krajmalnik-Brown R."/>
            <person name="Maldonado J."/>
        </authorList>
    </citation>
    <scope>NUCLEOTIDE SEQUENCE [LARGE SCALE GENOMIC DNA]</scope>
    <source>
        <strain evidence="3 4">SVCO-16</strain>
    </source>
</reference>
<evidence type="ECO:0000259" key="2">
    <source>
        <dbReference type="Pfam" id="PF03869"/>
    </source>
</evidence>
<dbReference type="InterPro" id="IPR010985">
    <property type="entry name" value="Ribbon_hlx_hlx"/>
</dbReference>
<evidence type="ECO:0000256" key="1">
    <source>
        <dbReference type="SAM" id="Coils"/>
    </source>
</evidence>
<dbReference type="AlphaFoldDB" id="A0A2G9WZB5"/>
<sequence length="97" mass="11128">MCYVSRCFIARNSIVLYIEHMARDDLQVNVRIPADLKAALEAKANSNYRSLTGEIVARLWRTLEEDDLLNAVAGDVEDLKERVKNLEDERRIAYDGD</sequence>
<protein>
    <recommendedName>
        <fullName evidence="2">Arc-like DNA binding domain-containing protein</fullName>
    </recommendedName>
</protein>
<keyword evidence="4" id="KW-1185">Reference proteome</keyword>
<dbReference type="InterPro" id="IPR005569">
    <property type="entry name" value="Arc_DNA-bd_dom"/>
</dbReference>
<feature type="coiled-coil region" evidence="1">
    <location>
        <begin position="69"/>
        <end position="96"/>
    </location>
</feature>
<dbReference type="EMBL" id="NQVN01000004">
    <property type="protein sequence ID" value="PIO99652.1"/>
    <property type="molecule type" value="Genomic_DNA"/>
</dbReference>